<keyword evidence="1" id="KW-0472">Membrane</keyword>
<dbReference type="EMBL" id="JAJNDC010000005">
    <property type="protein sequence ID" value="MCW9714426.1"/>
    <property type="molecule type" value="Genomic_DNA"/>
</dbReference>
<dbReference type="RefSeq" id="WP_265791698.1">
    <property type="nucleotide sequence ID" value="NZ_BAABRS010000005.1"/>
</dbReference>
<keyword evidence="1" id="KW-1133">Transmembrane helix</keyword>
<sequence>MSIQEFLQDLNMEIVVNVILFLAGLILGNWLAIGRDKRKEFNEAADEVHFELKKQKEQIKSGRALKRGPEDKQLEKLKRRVPFYRQKSFNESLEKYFNATSSDNWKQDGYGDTSYEDTEKVIDSINNLIQFTERK</sequence>
<comment type="caution">
    <text evidence="2">The sequence shown here is derived from an EMBL/GenBank/DDBJ whole genome shotgun (WGS) entry which is preliminary data.</text>
</comment>
<gene>
    <name evidence="2" type="ORF">LQ318_16085</name>
</gene>
<evidence type="ECO:0000256" key="1">
    <source>
        <dbReference type="SAM" id="Phobius"/>
    </source>
</evidence>
<evidence type="ECO:0000313" key="3">
    <source>
        <dbReference type="Proteomes" id="UP001207337"/>
    </source>
</evidence>
<keyword evidence="1" id="KW-0812">Transmembrane</keyword>
<protein>
    <submittedName>
        <fullName evidence="2">Uncharacterized protein</fullName>
    </submittedName>
</protein>
<organism evidence="2 3">
    <name type="scientific">Fodinibius salicampi</name>
    <dbReference type="NCBI Taxonomy" id="1920655"/>
    <lineage>
        <taxon>Bacteria</taxon>
        <taxon>Pseudomonadati</taxon>
        <taxon>Balneolota</taxon>
        <taxon>Balneolia</taxon>
        <taxon>Balneolales</taxon>
        <taxon>Balneolaceae</taxon>
        <taxon>Fodinibius</taxon>
    </lineage>
</organism>
<accession>A0ABT3Q2X3</accession>
<dbReference type="Proteomes" id="UP001207337">
    <property type="component" value="Unassembled WGS sequence"/>
</dbReference>
<evidence type="ECO:0000313" key="2">
    <source>
        <dbReference type="EMBL" id="MCW9714426.1"/>
    </source>
</evidence>
<feature type="transmembrane region" description="Helical" evidence="1">
    <location>
        <begin position="14"/>
        <end position="33"/>
    </location>
</feature>
<proteinExistence type="predicted"/>
<name>A0ABT3Q2X3_9BACT</name>
<keyword evidence="3" id="KW-1185">Reference proteome</keyword>
<reference evidence="2 3" key="1">
    <citation type="submission" date="2021-11" db="EMBL/GenBank/DDBJ databases">
        <title>Aliifidinibius sp. nov., a new bacterium isolated from saline soil.</title>
        <authorList>
            <person name="Galisteo C."/>
            <person name="De La Haba R."/>
            <person name="Sanchez-Porro C."/>
            <person name="Ventosa A."/>
        </authorList>
    </citation>
    <scope>NUCLEOTIDE SEQUENCE [LARGE SCALE GENOMIC DNA]</scope>
    <source>
        <strain evidence="2 3">KACC 190600</strain>
    </source>
</reference>